<accession>A0A0L0NVY8</accession>
<gene>
    <name evidence="1" type="ORF">QG37_04934</name>
</gene>
<name>A0A0L0NVY8_CANAR</name>
<dbReference type="Proteomes" id="UP000037122">
    <property type="component" value="Unassembled WGS sequence"/>
</dbReference>
<organism evidence="1 2">
    <name type="scientific">Candidozyma auris</name>
    <name type="common">Yeast</name>
    <name type="synonym">Candida auris</name>
    <dbReference type="NCBI Taxonomy" id="498019"/>
    <lineage>
        <taxon>Eukaryota</taxon>
        <taxon>Fungi</taxon>
        <taxon>Dikarya</taxon>
        <taxon>Ascomycota</taxon>
        <taxon>Saccharomycotina</taxon>
        <taxon>Pichiomycetes</taxon>
        <taxon>Metschnikowiaceae</taxon>
        <taxon>Candidozyma</taxon>
    </lineage>
</organism>
<evidence type="ECO:0000313" key="2">
    <source>
        <dbReference type="Proteomes" id="UP000037122"/>
    </source>
</evidence>
<comment type="caution">
    <text evidence="1">The sequence shown here is derived from an EMBL/GenBank/DDBJ whole genome shotgun (WGS) entry which is preliminary data.</text>
</comment>
<dbReference type="VEuPathDB" id="FungiDB:QG37_04934"/>
<protein>
    <submittedName>
        <fullName evidence="1">Uncharacterized protein</fullName>
    </submittedName>
</protein>
<sequence>MPLIVEVYIECVGKRQKKLLGVVILVKPMAHFCVERLERPRAIVDKRHERAEDGVLKVKTPKRIVDFLV</sequence>
<evidence type="ECO:0000313" key="1">
    <source>
        <dbReference type="EMBL" id="KND98178.1"/>
    </source>
</evidence>
<dbReference type="AlphaFoldDB" id="A0A0L0NVY8"/>
<proteinExistence type="predicted"/>
<dbReference type="EMBL" id="LGST01000034">
    <property type="protein sequence ID" value="KND98178.1"/>
    <property type="molecule type" value="Genomic_DNA"/>
</dbReference>
<reference evidence="2" key="1">
    <citation type="journal article" date="2015" name="BMC Genomics">
        <title>Draft genome of a commonly misdiagnosed multidrug resistant pathogen Candida auris.</title>
        <authorList>
            <person name="Chatterjee S."/>
            <person name="Alampalli S.V."/>
            <person name="Nageshan R.K."/>
            <person name="Chettiar S.T."/>
            <person name="Joshi S."/>
            <person name="Tatu U.S."/>
        </authorList>
    </citation>
    <scope>NUCLEOTIDE SEQUENCE [LARGE SCALE GENOMIC DNA]</scope>
    <source>
        <strain evidence="2">6684</strain>
    </source>
</reference>